<dbReference type="Gene3D" id="1.25.40.770">
    <property type="entry name" value="TAF6, C-terminal HEAT repeat domain"/>
    <property type="match status" value="1"/>
</dbReference>
<dbReference type="Pfam" id="PF02969">
    <property type="entry name" value="TAF"/>
    <property type="match status" value="1"/>
</dbReference>
<dbReference type="Pfam" id="PF07571">
    <property type="entry name" value="TAF6_C"/>
    <property type="match status" value="1"/>
</dbReference>
<comment type="similarity">
    <text evidence="2">Belongs to the TAF6 family.</text>
</comment>
<dbReference type="CDD" id="cd08050">
    <property type="entry name" value="TAF6C"/>
    <property type="match status" value="1"/>
</dbReference>
<keyword evidence="5" id="KW-0539">Nucleus</keyword>
<dbReference type="AlphaFoldDB" id="A0A9P7YUH7"/>
<dbReference type="GO" id="GO:0046982">
    <property type="term" value="F:protein heterodimerization activity"/>
    <property type="evidence" value="ECO:0007669"/>
    <property type="project" value="InterPro"/>
</dbReference>
<dbReference type="InterPro" id="IPR037796">
    <property type="entry name" value="TAF6"/>
</dbReference>
<dbReference type="InterPro" id="IPR046344">
    <property type="entry name" value="TAF6_C_sf"/>
</dbReference>
<dbReference type="OrthoDB" id="361039at2759"/>
<dbReference type="InterPro" id="IPR011442">
    <property type="entry name" value="TAF6_C"/>
</dbReference>
<organism evidence="9 10">
    <name type="scientific">Calycina marina</name>
    <dbReference type="NCBI Taxonomy" id="1763456"/>
    <lineage>
        <taxon>Eukaryota</taxon>
        <taxon>Fungi</taxon>
        <taxon>Dikarya</taxon>
        <taxon>Ascomycota</taxon>
        <taxon>Pezizomycotina</taxon>
        <taxon>Leotiomycetes</taxon>
        <taxon>Helotiales</taxon>
        <taxon>Pezizellaceae</taxon>
        <taxon>Calycina</taxon>
    </lineage>
</organism>
<feature type="domain" description="TATA box binding protein associated factor (TAF) histone-like fold" evidence="8">
    <location>
        <begin position="9"/>
        <end position="73"/>
    </location>
</feature>
<evidence type="ECO:0000313" key="10">
    <source>
        <dbReference type="Proteomes" id="UP000887226"/>
    </source>
</evidence>
<dbReference type="SMART" id="SM00803">
    <property type="entry name" value="TAF"/>
    <property type="match status" value="1"/>
</dbReference>
<evidence type="ECO:0000256" key="2">
    <source>
        <dbReference type="ARBA" id="ARBA00007688"/>
    </source>
</evidence>
<keyword evidence="10" id="KW-1185">Reference proteome</keyword>
<dbReference type="SUPFAM" id="SSF48371">
    <property type="entry name" value="ARM repeat"/>
    <property type="match status" value="1"/>
</dbReference>
<dbReference type="Gene3D" id="1.10.20.10">
    <property type="entry name" value="Histone, subunit A"/>
    <property type="match status" value="1"/>
</dbReference>
<keyword evidence="4" id="KW-0804">Transcription</keyword>
<dbReference type="SUPFAM" id="SSF47113">
    <property type="entry name" value="Histone-fold"/>
    <property type="match status" value="1"/>
</dbReference>
<gene>
    <name evidence="9" type="ORF">BJ878DRAFT_323736</name>
</gene>
<dbReference type="Proteomes" id="UP000887226">
    <property type="component" value="Unassembled WGS sequence"/>
</dbReference>
<dbReference type="PANTHER" id="PTHR10221">
    <property type="entry name" value="TRANSCRIPTION INITIATION FACTOR TFIID SUBUNIT 6"/>
    <property type="match status" value="1"/>
</dbReference>
<dbReference type="GO" id="GO:0003713">
    <property type="term" value="F:transcription coactivator activity"/>
    <property type="evidence" value="ECO:0007669"/>
    <property type="project" value="TreeGrafter"/>
</dbReference>
<evidence type="ECO:0000256" key="5">
    <source>
        <dbReference type="ARBA" id="ARBA00023242"/>
    </source>
</evidence>
<reference evidence="9" key="1">
    <citation type="journal article" date="2021" name="IMA Fungus">
        <title>Genomic characterization of three marine fungi, including Emericellopsis atlantica sp. nov. with signatures of a generalist lifestyle and marine biomass degradation.</title>
        <authorList>
            <person name="Hagestad O.C."/>
            <person name="Hou L."/>
            <person name="Andersen J.H."/>
            <person name="Hansen E.H."/>
            <person name="Altermark B."/>
            <person name="Li C."/>
            <person name="Kuhnert E."/>
            <person name="Cox R.J."/>
            <person name="Crous P.W."/>
            <person name="Spatafora J.W."/>
            <person name="Lail K."/>
            <person name="Amirebrahimi M."/>
            <person name="Lipzen A."/>
            <person name="Pangilinan J."/>
            <person name="Andreopoulos W."/>
            <person name="Hayes R.D."/>
            <person name="Ng V."/>
            <person name="Grigoriev I.V."/>
            <person name="Jackson S.A."/>
            <person name="Sutton T.D.S."/>
            <person name="Dobson A.D.W."/>
            <person name="Rama T."/>
        </authorList>
    </citation>
    <scope>NUCLEOTIDE SEQUENCE</scope>
    <source>
        <strain evidence="9">TRa3180A</strain>
    </source>
</reference>
<comment type="subcellular location">
    <subcellularLocation>
        <location evidence="1">Nucleus</location>
    </subcellularLocation>
</comment>
<evidence type="ECO:0000256" key="4">
    <source>
        <dbReference type="ARBA" id="ARBA00023163"/>
    </source>
</evidence>
<protein>
    <recommendedName>
        <fullName evidence="6">TBP-associated factor 6</fullName>
    </recommendedName>
    <alternativeName>
        <fullName evidence="7">Transcription initiation factor TFIID subunit 6</fullName>
    </alternativeName>
</protein>
<name>A0A9P7YUH7_9HELO</name>
<evidence type="ECO:0000256" key="3">
    <source>
        <dbReference type="ARBA" id="ARBA00023015"/>
    </source>
</evidence>
<accession>A0A9P7YUH7</accession>
<proteinExistence type="inferred from homology"/>
<evidence type="ECO:0000256" key="6">
    <source>
        <dbReference type="ARBA" id="ARBA00076308"/>
    </source>
</evidence>
<keyword evidence="3" id="KW-0805">Transcription regulation</keyword>
<dbReference type="GO" id="GO:0016251">
    <property type="term" value="F:RNA polymerase II general transcription initiation factor activity"/>
    <property type="evidence" value="ECO:0007669"/>
    <property type="project" value="InterPro"/>
</dbReference>
<dbReference type="GO" id="GO:0005669">
    <property type="term" value="C:transcription factor TFIID complex"/>
    <property type="evidence" value="ECO:0007669"/>
    <property type="project" value="InterPro"/>
</dbReference>
<dbReference type="InterPro" id="IPR004823">
    <property type="entry name" value="TAF_TATA-bd_Histone-like_dom"/>
</dbReference>
<comment type="caution">
    <text evidence="9">The sequence shown here is derived from an EMBL/GenBank/DDBJ whole genome shotgun (WGS) entry which is preliminary data.</text>
</comment>
<dbReference type="InterPro" id="IPR009072">
    <property type="entry name" value="Histone-fold"/>
</dbReference>
<sequence>MSKEPSTPLVWNLDNVRDVAESVGISSLSSEAVKSLAQEVEYRVGQVTMEAMRFMQAGKRAVLGTQDIAQALKVLDVEPLYGYESTRPLRYGEASLGPGQPLYYIEDEEVDFEKLINAPLPKVPRDIVMTAHWLGVEGVQPSIPQNPTTAEAKSSELVPKGPGANPYLGALAGNDNVSQKPLVRHIISKELIKYFETVVAAILSDDIDPKIVQGRLNALNSLRSEMGLHQLLPYFVQYVTHKVTMCLDDLFVLDSMMDLFDALVDNKNLYLAPYYPSMVPPVLSCMITRNLGPGNADDEIQKKYDLRNKAASLAGKMVVRIEDPNNKILERLISTFLKFFLDEEQSLATHFGALKGIFYSLTPEKKRRILTHLIEPFDKEVLTPASRRTGEKTVEVTMLIGAIVQNIESFETPIEARLVANEPEPSQAKLEKYLGPVIGSRIWIYNRPVLNKLIIKAIDEYKAYTKAQKES</sequence>
<dbReference type="PANTHER" id="PTHR10221:SF9">
    <property type="entry name" value="TRANSCRIPTION INITIATION FACTOR TFIID SUBUNIT 6"/>
    <property type="match status" value="1"/>
</dbReference>
<dbReference type="EMBL" id="MU254617">
    <property type="protein sequence ID" value="KAG9240054.1"/>
    <property type="molecule type" value="Genomic_DNA"/>
</dbReference>
<dbReference type="GO" id="GO:0046695">
    <property type="term" value="C:SLIK (SAGA-like) complex"/>
    <property type="evidence" value="ECO:0007669"/>
    <property type="project" value="InterPro"/>
</dbReference>
<dbReference type="CDD" id="cd22931">
    <property type="entry name" value="HFD_TAF6"/>
    <property type="match status" value="1"/>
</dbReference>
<dbReference type="FunFam" id="1.10.20.10:FF:000033">
    <property type="entry name" value="Transcription initiation factor TFIID complex subunit"/>
    <property type="match status" value="1"/>
</dbReference>
<evidence type="ECO:0000256" key="7">
    <source>
        <dbReference type="ARBA" id="ARBA00093655"/>
    </source>
</evidence>
<dbReference type="InterPro" id="IPR016024">
    <property type="entry name" value="ARM-type_fold"/>
</dbReference>
<dbReference type="GO" id="GO:0000124">
    <property type="term" value="C:SAGA complex"/>
    <property type="evidence" value="ECO:0007669"/>
    <property type="project" value="InterPro"/>
</dbReference>
<evidence type="ECO:0000313" key="9">
    <source>
        <dbReference type="EMBL" id="KAG9240054.1"/>
    </source>
</evidence>
<dbReference type="GO" id="GO:0006325">
    <property type="term" value="P:chromatin organization"/>
    <property type="evidence" value="ECO:0007669"/>
    <property type="project" value="UniProtKB-ARBA"/>
</dbReference>
<evidence type="ECO:0000256" key="1">
    <source>
        <dbReference type="ARBA" id="ARBA00004123"/>
    </source>
</evidence>
<evidence type="ECO:0000259" key="8">
    <source>
        <dbReference type="SMART" id="SM00803"/>
    </source>
</evidence>
<dbReference type="GO" id="GO:0051123">
    <property type="term" value="P:RNA polymerase II preinitiation complex assembly"/>
    <property type="evidence" value="ECO:0007669"/>
    <property type="project" value="TreeGrafter"/>
</dbReference>